<name>A0A839E6I2_9MICO</name>
<comment type="subcellular location">
    <subcellularLocation>
        <location evidence="1">Membrane</location>
        <topology evidence="1">Multi-pass membrane protein</topology>
    </subcellularLocation>
</comment>
<protein>
    <recommendedName>
        <fullName evidence="9">DUF4870 domain-containing protein</fullName>
    </recommendedName>
</protein>
<gene>
    <name evidence="7" type="ORF">FHX53_000480</name>
</gene>
<keyword evidence="8" id="KW-1185">Reference proteome</keyword>
<dbReference type="EMBL" id="JACGWX010000001">
    <property type="protein sequence ID" value="MBA8846916.1"/>
    <property type="molecule type" value="Genomic_DNA"/>
</dbReference>
<feature type="transmembrane region" description="Helical" evidence="6">
    <location>
        <begin position="25"/>
        <end position="48"/>
    </location>
</feature>
<evidence type="ECO:0000256" key="1">
    <source>
        <dbReference type="ARBA" id="ARBA00004141"/>
    </source>
</evidence>
<dbReference type="AlphaFoldDB" id="A0A839E6I2"/>
<proteinExistence type="predicted"/>
<organism evidence="7 8">
    <name type="scientific">Microcella alkalica</name>
    <dbReference type="NCBI Taxonomy" id="355930"/>
    <lineage>
        <taxon>Bacteria</taxon>
        <taxon>Bacillati</taxon>
        <taxon>Actinomycetota</taxon>
        <taxon>Actinomycetes</taxon>
        <taxon>Micrococcales</taxon>
        <taxon>Microbacteriaceae</taxon>
        <taxon>Microcella</taxon>
    </lineage>
</organism>
<reference evidence="7 8" key="1">
    <citation type="submission" date="2020-07" db="EMBL/GenBank/DDBJ databases">
        <title>Sequencing the genomes of 1000 actinobacteria strains.</title>
        <authorList>
            <person name="Klenk H.-P."/>
        </authorList>
    </citation>
    <scope>NUCLEOTIDE SEQUENCE [LARGE SCALE GENOMIC DNA]</scope>
    <source>
        <strain evidence="7 8">DSM 19663</strain>
    </source>
</reference>
<evidence type="ECO:0000256" key="2">
    <source>
        <dbReference type="ARBA" id="ARBA00022692"/>
    </source>
</evidence>
<dbReference type="InterPro" id="IPR019109">
    <property type="entry name" value="MamF_MmsF"/>
</dbReference>
<evidence type="ECO:0000313" key="7">
    <source>
        <dbReference type="EMBL" id="MBA8846916.1"/>
    </source>
</evidence>
<evidence type="ECO:0008006" key="9">
    <source>
        <dbReference type="Google" id="ProtNLM"/>
    </source>
</evidence>
<keyword evidence="2 6" id="KW-0812">Transmembrane</keyword>
<dbReference type="Pfam" id="PF09685">
    <property type="entry name" value="MamF_MmsF"/>
    <property type="match status" value="1"/>
</dbReference>
<feature type="transmembrane region" description="Helical" evidence="6">
    <location>
        <begin position="84"/>
        <end position="105"/>
    </location>
</feature>
<keyword evidence="4 6" id="KW-0472">Membrane</keyword>
<keyword evidence="3 6" id="KW-1133">Transmembrane helix</keyword>
<sequence length="123" mass="13522">MTQQPPASPHASTPNPMRPEDEKTWAILTHVGGLFIPVIAPLVIYLVLRDRGPFIRHHSATALNFHLTVTIAYLVGLATSWLIVGFFIMAAVAIVFFVLSIMAAISAGRGEFYSYPLTIAFLR</sequence>
<comment type="caution">
    <text evidence="7">The sequence shown here is derived from an EMBL/GenBank/DDBJ whole genome shotgun (WGS) entry which is preliminary data.</text>
</comment>
<dbReference type="RefSeq" id="WP_246335382.1">
    <property type="nucleotide sequence ID" value="NZ_BAAAOV010000017.1"/>
</dbReference>
<evidence type="ECO:0000256" key="6">
    <source>
        <dbReference type="SAM" id="Phobius"/>
    </source>
</evidence>
<dbReference type="Proteomes" id="UP000585905">
    <property type="component" value="Unassembled WGS sequence"/>
</dbReference>
<feature type="region of interest" description="Disordered" evidence="5">
    <location>
        <begin position="1"/>
        <end position="20"/>
    </location>
</feature>
<feature type="compositionally biased region" description="Polar residues" evidence="5">
    <location>
        <begin position="1"/>
        <end position="15"/>
    </location>
</feature>
<accession>A0A839E6I2</accession>
<evidence type="ECO:0000256" key="4">
    <source>
        <dbReference type="ARBA" id="ARBA00023136"/>
    </source>
</evidence>
<evidence type="ECO:0000256" key="3">
    <source>
        <dbReference type="ARBA" id="ARBA00022989"/>
    </source>
</evidence>
<evidence type="ECO:0000256" key="5">
    <source>
        <dbReference type="SAM" id="MobiDB-lite"/>
    </source>
</evidence>
<feature type="transmembrane region" description="Helical" evidence="6">
    <location>
        <begin position="60"/>
        <end position="78"/>
    </location>
</feature>
<evidence type="ECO:0000313" key="8">
    <source>
        <dbReference type="Proteomes" id="UP000585905"/>
    </source>
</evidence>